<gene>
    <name evidence="7" type="primary">aroK</name>
    <name evidence="8" type="ORF">H9728_06210</name>
</gene>
<feature type="binding site" evidence="7">
    <location>
        <position position="23"/>
    </location>
    <ligand>
        <name>Mg(2+)</name>
        <dbReference type="ChEBI" id="CHEBI:18420"/>
    </ligand>
</feature>
<protein>
    <recommendedName>
        <fullName evidence="7">Shikimate kinase</fullName>
        <shortName evidence="7">SK</shortName>
        <ecNumber evidence="7">2.7.1.71</ecNumber>
    </recommendedName>
</protein>
<evidence type="ECO:0000313" key="9">
    <source>
        <dbReference type="Proteomes" id="UP000824135"/>
    </source>
</evidence>
<evidence type="ECO:0000256" key="7">
    <source>
        <dbReference type="HAMAP-Rule" id="MF_00109"/>
    </source>
</evidence>
<feature type="binding site" evidence="7">
    <location>
        <position position="126"/>
    </location>
    <ligand>
        <name>ATP</name>
        <dbReference type="ChEBI" id="CHEBI:30616"/>
    </ligand>
</feature>
<dbReference type="CDD" id="cd00464">
    <property type="entry name" value="SK"/>
    <property type="match status" value="1"/>
</dbReference>
<evidence type="ECO:0000256" key="3">
    <source>
        <dbReference type="ARBA" id="ARBA00022741"/>
    </source>
</evidence>
<comment type="catalytic activity">
    <reaction evidence="7">
        <text>shikimate + ATP = 3-phosphoshikimate + ADP + H(+)</text>
        <dbReference type="Rhea" id="RHEA:13121"/>
        <dbReference type="ChEBI" id="CHEBI:15378"/>
        <dbReference type="ChEBI" id="CHEBI:30616"/>
        <dbReference type="ChEBI" id="CHEBI:36208"/>
        <dbReference type="ChEBI" id="CHEBI:145989"/>
        <dbReference type="ChEBI" id="CHEBI:456216"/>
        <dbReference type="EC" id="2.7.1.71"/>
    </reaction>
</comment>
<dbReference type="InterPro" id="IPR031322">
    <property type="entry name" value="Shikimate/glucono_kinase"/>
</dbReference>
<dbReference type="InterPro" id="IPR000623">
    <property type="entry name" value="Shikimate_kinase/TSH1"/>
</dbReference>
<feature type="binding site" evidence="7">
    <location>
        <position position="41"/>
    </location>
    <ligand>
        <name>substrate</name>
    </ligand>
</feature>
<keyword evidence="5 7" id="KW-0067">ATP-binding</keyword>
<dbReference type="GO" id="GO:0000287">
    <property type="term" value="F:magnesium ion binding"/>
    <property type="evidence" value="ECO:0007669"/>
    <property type="project" value="UniProtKB-UniRule"/>
</dbReference>
<evidence type="ECO:0000256" key="5">
    <source>
        <dbReference type="ARBA" id="ARBA00022840"/>
    </source>
</evidence>
<dbReference type="EMBL" id="DXCO01000038">
    <property type="protein sequence ID" value="HIY78621.1"/>
    <property type="molecule type" value="Genomic_DNA"/>
</dbReference>
<dbReference type="GO" id="GO:0008652">
    <property type="term" value="P:amino acid biosynthetic process"/>
    <property type="evidence" value="ECO:0007669"/>
    <property type="project" value="UniProtKB-KW"/>
</dbReference>
<evidence type="ECO:0000256" key="4">
    <source>
        <dbReference type="ARBA" id="ARBA00022777"/>
    </source>
</evidence>
<feature type="binding site" evidence="7">
    <location>
        <position position="144"/>
    </location>
    <ligand>
        <name>substrate</name>
    </ligand>
</feature>
<keyword evidence="4 7" id="KW-0418">Kinase</keyword>
<keyword evidence="7" id="KW-0963">Cytoplasm</keyword>
<comment type="similarity">
    <text evidence="7">Belongs to the shikimate kinase family.</text>
</comment>
<dbReference type="EC" id="2.7.1.71" evidence="7"/>
<keyword evidence="6 7" id="KW-0057">Aromatic amino acid biosynthesis</keyword>
<name>A0A9D1Z824_9FIRM</name>
<dbReference type="SUPFAM" id="SSF52540">
    <property type="entry name" value="P-loop containing nucleoside triphosphate hydrolases"/>
    <property type="match status" value="1"/>
</dbReference>
<dbReference type="InterPro" id="IPR027417">
    <property type="entry name" value="P-loop_NTPase"/>
</dbReference>
<evidence type="ECO:0000256" key="6">
    <source>
        <dbReference type="ARBA" id="ARBA00023141"/>
    </source>
</evidence>
<dbReference type="GO" id="GO:0009073">
    <property type="term" value="P:aromatic amino acid family biosynthetic process"/>
    <property type="evidence" value="ECO:0007669"/>
    <property type="project" value="UniProtKB-KW"/>
</dbReference>
<reference evidence="8" key="1">
    <citation type="journal article" date="2021" name="PeerJ">
        <title>Extensive microbial diversity within the chicken gut microbiome revealed by metagenomics and culture.</title>
        <authorList>
            <person name="Gilroy R."/>
            <person name="Ravi A."/>
            <person name="Getino M."/>
            <person name="Pursley I."/>
            <person name="Horton D.L."/>
            <person name="Alikhan N.F."/>
            <person name="Baker D."/>
            <person name="Gharbi K."/>
            <person name="Hall N."/>
            <person name="Watson M."/>
            <person name="Adriaenssens E.M."/>
            <person name="Foster-Nyarko E."/>
            <person name="Jarju S."/>
            <person name="Secka A."/>
            <person name="Antonio M."/>
            <person name="Oren A."/>
            <person name="Chaudhuri R.R."/>
            <person name="La Ragione R."/>
            <person name="Hildebrand F."/>
            <person name="Pallen M.J."/>
        </authorList>
    </citation>
    <scope>NUCLEOTIDE SEQUENCE</scope>
    <source>
        <strain evidence="8">CHK199-9574</strain>
    </source>
</reference>
<dbReference type="Proteomes" id="UP000824135">
    <property type="component" value="Unassembled WGS sequence"/>
</dbReference>
<dbReference type="AlphaFoldDB" id="A0A9D1Z824"/>
<comment type="caution">
    <text evidence="7">Lacks conserved residue(s) required for the propagation of feature annotation.</text>
</comment>
<dbReference type="Pfam" id="PF01202">
    <property type="entry name" value="SKI"/>
    <property type="match status" value="1"/>
</dbReference>
<keyword evidence="7" id="KW-0479">Metal-binding</keyword>
<comment type="function">
    <text evidence="7">Catalyzes the specific phosphorylation of the 3-hydroxyl group of shikimic acid using ATP as a cosubstrate.</text>
</comment>
<dbReference type="GO" id="GO:0009423">
    <property type="term" value="P:chorismate biosynthetic process"/>
    <property type="evidence" value="ECO:0007669"/>
    <property type="project" value="UniProtKB-UniRule"/>
</dbReference>
<comment type="caution">
    <text evidence="8">The sequence shown here is derived from an EMBL/GenBank/DDBJ whole genome shotgun (WGS) entry which is preliminary data.</text>
</comment>
<feature type="binding site" evidence="7">
    <location>
        <position position="86"/>
    </location>
    <ligand>
        <name>substrate</name>
    </ligand>
</feature>
<evidence type="ECO:0000256" key="1">
    <source>
        <dbReference type="ARBA" id="ARBA00022605"/>
    </source>
</evidence>
<keyword evidence="7" id="KW-0460">Magnesium</keyword>
<comment type="pathway">
    <text evidence="7">Metabolic intermediate biosynthesis; chorismate biosynthesis; chorismate from D-erythrose 4-phosphate and phosphoenolpyruvate: step 5/7.</text>
</comment>
<comment type="subcellular location">
    <subcellularLocation>
        <location evidence="7">Cytoplasm</location>
    </subcellularLocation>
</comment>
<proteinExistence type="inferred from homology"/>
<accession>A0A9D1Z824</accession>
<dbReference type="Gene3D" id="3.40.50.300">
    <property type="entry name" value="P-loop containing nucleotide triphosphate hydrolases"/>
    <property type="match status" value="1"/>
</dbReference>
<dbReference type="GO" id="GO:0005524">
    <property type="term" value="F:ATP binding"/>
    <property type="evidence" value="ECO:0007669"/>
    <property type="project" value="UniProtKB-UniRule"/>
</dbReference>
<keyword evidence="3 7" id="KW-0547">Nucleotide-binding</keyword>
<comment type="subunit">
    <text evidence="7">Monomer.</text>
</comment>
<dbReference type="PRINTS" id="PR01100">
    <property type="entry name" value="SHIKIMTKNASE"/>
</dbReference>
<dbReference type="GO" id="GO:0005829">
    <property type="term" value="C:cytosol"/>
    <property type="evidence" value="ECO:0007669"/>
    <property type="project" value="TreeGrafter"/>
</dbReference>
<keyword evidence="2 7" id="KW-0808">Transferase</keyword>
<dbReference type="GO" id="GO:0004765">
    <property type="term" value="F:shikimate kinase activity"/>
    <property type="evidence" value="ECO:0007669"/>
    <property type="project" value="UniProtKB-UniRule"/>
</dbReference>
<keyword evidence="1 7" id="KW-0028">Amino-acid biosynthesis</keyword>
<dbReference type="PANTHER" id="PTHR21087:SF16">
    <property type="entry name" value="SHIKIMATE KINASE 1, CHLOROPLASTIC"/>
    <property type="match status" value="1"/>
</dbReference>
<evidence type="ECO:0000256" key="2">
    <source>
        <dbReference type="ARBA" id="ARBA00022679"/>
    </source>
</evidence>
<dbReference type="PANTHER" id="PTHR21087">
    <property type="entry name" value="SHIKIMATE KINASE"/>
    <property type="match status" value="1"/>
</dbReference>
<reference evidence="8" key="2">
    <citation type="submission" date="2021-04" db="EMBL/GenBank/DDBJ databases">
        <authorList>
            <person name="Gilroy R."/>
        </authorList>
    </citation>
    <scope>NUCLEOTIDE SEQUENCE</scope>
    <source>
        <strain evidence="8">CHK199-9574</strain>
    </source>
</reference>
<sequence>MGYNRNDMGNNVILIGMPASGKSTAGILLAKKIGYGYIDTDLIIQNEENALLWEILSREGAEGFIRIEERVNAAVSAQRCVISTGGSAVYGERAMAHLKTLGRVVYLKIGLGELEKRLAGKDIFRRGVVMKERGETLSELLAERAPLYEKYADVVVDCDGKDLEDTVSAVIGKLGECR</sequence>
<dbReference type="HAMAP" id="MF_00109">
    <property type="entry name" value="Shikimate_kinase"/>
    <property type="match status" value="1"/>
</dbReference>
<comment type="cofactor">
    <cofactor evidence="7">
        <name>Mg(2+)</name>
        <dbReference type="ChEBI" id="CHEBI:18420"/>
    </cofactor>
    <text evidence="7">Binds 1 Mg(2+) ion per subunit.</text>
</comment>
<evidence type="ECO:0000313" key="8">
    <source>
        <dbReference type="EMBL" id="HIY78621.1"/>
    </source>
</evidence>
<organism evidence="8 9">
    <name type="scientific">Candidatus Borkfalkia excrementavium</name>
    <dbReference type="NCBI Taxonomy" id="2838505"/>
    <lineage>
        <taxon>Bacteria</taxon>
        <taxon>Bacillati</taxon>
        <taxon>Bacillota</taxon>
        <taxon>Clostridia</taxon>
        <taxon>Christensenellales</taxon>
        <taxon>Christensenellaceae</taxon>
        <taxon>Candidatus Borkfalkia</taxon>
    </lineage>
</organism>
<feature type="binding site" evidence="7">
    <location>
        <begin position="19"/>
        <end position="24"/>
    </location>
    <ligand>
        <name>ATP</name>
        <dbReference type="ChEBI" id="CHEBI:30616"/>
    </ligand>
</feature>